<name>A0A4Y8R745_9MICO</name>
<dbReference type="RefSeq" id="WP_061269080.1">
    <property type="nucleotide sequence ID" value="NZ_SOZH01000001.1"/>
</dbReference>
<dbReference type="Pfam" id="PF13338">
    <property type="entry name" value="AbiEi_4"/>
    <property type="match status" value="1"/>
</dbReference>
<evidence type="ECO:0000256" key="1">
    <source>
        <dbReference type="SAM" id="MobiDB-lite"/>
    </source>
</evidence>
<comment type="caution">
    <text evidence="3">The sequence shown here is derived from an EMBL/GenBank/DDBJ whole genome shotgun (WGS) entry which is preliminary data.</text>
</comment>
<evidence type="ECO:0000259" key="2">
    <source>
        <dbReference type="Pfam" id="PF13338"/>
    </source>
</evidence>
<dbReference type="GeneID" id="95683121"/>
<dbReference type="AlphaFoldDB" id="A0A4Y8R745"/>
<dbReference type="Proteomes" id="UP000298003">
    <property type="component" value="Unassembled WGS sequence"/>
</dbReference>
<accession>A0A4Y8R745</accession>
<dbReference type="InterPro" id="IPR025159">
    <property type="entry name" value="AbiEi_N"/>
</dbReference>
<sequence length="187" mass="21099">MAPTRERLLEEAFERHGFVTRADALRDGHSPNALRMLIARGALQKVAHGVYRMPVVPASEYDNLHLAVLWTGVENAALSHETALSLYELSDVNPDRIHVTVPTHRRIRRSGAQGIEVHHQDLEPRQIGWFEQIPTVKPATAIEQCIENGTPTYLLRQALHGARESGRITADEGERLRRRLEDRDTAP</sequence>
<protein>
    <recommendedName>
        <fullName evidence="2">AbiEi antitoxin N-terminal domain-containing protein</fullName>
    </recommendedName>
</protein>
<evidence type="ECO:0000313" key="3">
    <source>
        <dbReference type="EMBL" id="TFF17441.1"/>
    </source>
</evidence>
<feature type="region of interest" description="Disordered" evidence="1">
    <location>
        <begin position="165"/>
        <end position="187"/>
    </location>
</feature>
<organism evidence="3 4">
    <name type="scientific">Cellulosimicrobium funkei</name>
    <dbReference type="NCBI Taxonomy" id="264251"/>
    <lineage>
        <taxon>Bacteria</taxon>
        <taxon>Bacillati</taxon>
        <taxon>Actinomycetota</taxon>
        <taxon>Actinomycetes</taxon>
        <taxon>Micrococcales</taxon>
        <taxon>Promicromonosporaceae</taxon>
        <taxon>Cellulosimicrobium</taxon>
    </lineage>
</organism>
<reference evidence="3 4" key="1">
    <citation type="submission" date="2019-03" db="EMBL/GenBank/DDBJ databases">
        <title>Cellulosimicrobium funkei JCM14302 Assembly.</title>
        <authorList>
            <person name="Dou T."/>
        </authorList>
    </citation>
    <scope>NUCLEOTIDE SEQUENCE [LARGE SCALE GENOMIC DNA]</scope>
    <source>
        <strain evidence="3 4">JCM 14302</strain>
    </source>
</reference>
<gene>
    <name evidence="3" type="ORF">E1O70_01270</name>
</gene>
<dbReference type="EMBL" id="SOZH01000001">
    <property type="protein sequence ID" value="TFF17441.1"/>
    <property type="molecule type" value="Genomic_DNA"/>
</dbReference>
<feature type="domain" description="AbiEi antitoxin N-terminal" evidence="2">
    <location>
        <begin position="7"/>
        <end position="54"/>
    </location>
</feature>
<keyword evidence="4" id="KW-1185">Reference proteome</keyword>
<evidence type="ECO:0000313" key="4">
    <source>
        <dbReference type="Proteomes" id="UP000298003"/>
    </source>
</evidence>
<proteinExistence type="predicted"/>